<reference evidence="1" key="1">
    <citation type="journal article" date="2023" name="G3 (Bethesda)">
        <title>Whole genome assemblies of Zophobas morio and Tenebrio molitor.</title>
        <authorList>
            <person name="Kaur S."/>
            <person name="Stinson S.A."/>
            <person name="diCenzo G.C."/>
        </authorList>
    </citation>
    <scope>NUCLEOTIDE SEQUENCE</scope>
    <source>
        <strain evidence="1">QUZm001</strain>
    </source>
</reference>
<proteinExistence type="predicted"/>
<evidence type="ECO:0000313" key="1">
    <source>
        <dbReference type="EMBL" id="KAJ3665312.1"/>
    </source>
</evidence>
<comment type="caution">
    <text evidence="1">The sequence shown here is derived from an EMBL/GenBank/DDBJ whole genome shotgun (WGS) entry which is preliminary data.</text>
</comment>
<gene>
    <name evidence="1" type="ORF">Zmor_000812</name>
</gene>
<dbReference type="EMBL" id="JALNTZ010000001">
    <property type="protein sequence ID" value="KAJ3665312.1"/>
    <property type="molecule type" value="Genomic_DNA"/>
</dbReference>
<protein>
    <submittedName>
        <fullName evidence="1">Uncharacterized protein</fullName>
    </submittedName>
</protein>
<organism evidence="1 2">
    <name type="scientific">Zophobas morio</name>
    <dbReference type="NCBI Taxonomy" id="2755281"/>
    <lineage>
        <taxon>Eukaryota</taxon>
        <taxon>Metazoa</taxon>
        <taxon>Ecdysozoa</taxon>
        <taxon>Arthropoda</taxon>
        <taxon>Hexapoda</taxon>
        <taxon>Insecta</taxon>
        <taxon>Pterygota</taxon>
        <taxon>Neoptera</taxon>
        <taxon>Endopterygota</taxon>
        <taxon>Coleoptera</taxon>
        <taxon>Polyphaga</taxon>
        <taxon>Cucujiformia</taxon>
        <taxon>Tenebrionidae</taxon>
        <taxon>Zophobas</taxon>
    </lineage>
</organism>
<name>A0AA38IX24_9CUCU</name>
<evidence type="ECO:0000313" key="2">
    <source>
        <dbReference type="Proteomes" id="UP001168821"/>
    </source>
</evidence>
<keyword evidence="2" id="KW-1185">Reference proteome</keyword>
<dbReference type="AlphaFoldDB" id="A0AA38IX24"/>
<dbReference type="Proteomes" id="UP001168821">
    <property type="component" value="Unassembled WGS sequence"/>
</dbReference>
<sequence length="82" mass="9546">MLRRLFAVTTIVHCTSQQHFLCIRTLKSLFEEFSTDDVFTTALDSFKVFPWKNFMLFLDNGIRRLYFNSSVSDVASRALCPT</sequence>
<accession>A0AA38IX24</accession>